<evidence type="ECO:0000259" key="3">
    <source>
        <dbReference type="Pfam" id="PF13538"/>
    </source>
</evidence>
<organism evidence="7 8">
    <name type="scientific">Desulfatitalea alkaliphila</name>
    <dbReference type="NCBI Taxonomy" id="2929485"/>
    <lineage>
        <taxon>Bacteria</taxon>
        <taxon>Pseudomonadati</taxon>
        <taxon>Thermodesulfobacteriota</taxon>
        <taxon>Desulfobacteria</taxon>
        <taxon>Desulfobacterales</taxon>
        <taxon>Desulfosarcinaceae</taxon>
        <taxon>Desulfatitalea</taxon>
    </lineage>
</organism>
<evidence type="ECO:0000259" key="6">
    <source>
        <dbReference type="Pfam" id="PF23139"/>
    </source>
</evidence>
<dbReference type="RefSeq" id="WP_246908937.1">
    <property type="nucleotide sequence ID" value="NZ_JALJRB010000013.1"/>
</dbReference>
<protein>
    <submittedName>
        <fullName evidence="7">AAA family ATPase</fullName>
    </submittedName>
</protein>
<dbReference type="Pfam" id="PF23139">
    <property type="entry name" value="OB_YrrC"/>
    <property type="match status" value="1"/>
</dbReference>
<dbReference type="InterPro" id="IPR055446">
    <property type="entry name" value="RecD2_N_OB"/>
</dbReference>
<keyword evidence="2" id="KW-0067">ATP-binding</keyword>
<evidence type="ECO:0000259" key="4">
    <source>
        <dbReference type="Pfam" id="PF14490"/>
    </source>
</evidence>
<evidence type="ECO:0000256" key="1">
    <source>
        <dbReference type="ARBA" id="ARBA00022741"/>
    </source>
</evidence>
<accession>A0AA41R357</accession>
<dbReference type="Pfam" id="PF18335">
    <property type="entry name" value="SH3_13"/>
    <property type="match status" value="1"/>
</dbReference>
<feature type="domain" description="ATP-dependent RecD2 DNA helicase-like helix-hairpin-helix" evidence="4">
    <location>
        <begin position="145"/>
        <end position="234"/>
    </location>
</feature>
<feature type="domain" description="UvrD-like helicase C-terminal" evidence="3">
    <location>
        <begin position="650"/>
        <end position="697"/>
    </location>
</feature>
<gene>
    <name evidence="7" type="ORF">MRX98_12510</name>
</gene>
<comment type="caution">
    <text evidence="7">The sequence shown here is derived from an EMBL/GenBank/DDBJ whole genome shotgun (WGS) entry which is preliminary data.</text>
</comment>
<dbReference type="SUPFAM" id="SSF52540">
    <property type="entry name" value="P-loop containing nucleoside triphosphate hydrolases"/>
    <property type="match status" value="2"/>
</dbReference>
<evidence type="ECO:0000313" key="7">
    <source>
        <dbReference type="EMBL" id="MCJ8501399.1"/>
    </source>
</evidence>
<feature type="domain" description="ATP-dependent RecD2 DNA helicase SH3" evidence="5">
    <location>
        <begin position="565"/>
        <end position="631"/>
    </location>
</feature>
<reference evidence="7" key="1">
    <citation type="submission" date="2022-04" db="EMBL/GenBank/DDBJ databases">
        <title>Desulfatitalea alkaliphila sp. nov., a novel anaerobic sulfate-reducing bacterium isolated from terrestrial mud volcano, Taman Peninsula, Russia.</title>
        <authorList>
            <person name="Khomyakova M.A."/>
            <person name="Merkel A.Y."/>
            <person name="Slobodkin A.I."/>
        </authorList>
    </citation>
    <scope>NUCLEOTIDE SEQUENCE</scope>
    <source>
        <strain evidence="7">M08but</strain>
    </source>
</reference>
<keyword evidence="8" id="KW-1185">Reference proteome</keyword>
<dbReference type="InterPro" id="IPR041451">
    <property type="entry name" value="RecD2_SH13"/>
</dbReference>
<feature type="domain" description="ATP-dependent RecD2 DNA helicase OB-fold" evidence="6">
    <location>
        <begin position="10"/>
        <end position="76"/>
    </location>
</feature>
<dbReference type="CDD" id="cd18809">
    <property type="entry name" value="SF1_C_RecD"/>
    <property type="match status" value="1"/>
</dbReference>
<name>A0AA41R357_9BACT</name>
<dbReference type="Pfam" id="PF13245">
    <property type="entry name" value="AAA_19"/>
    <property type="match status" value="1"/>
</dbReference>
<dbReference type="PANTHER" id="PTHR43788:SF6">
    <property type="entry name" value="DNA HELICASE B"/>
    <property type="match status" value="1"/>
</dbReference>
<dbReference type="InterPro" id="IPR027785">
    <property type="entry name" value="UvrD-like_helicase_C"/>
</dbReference>
<dbReference type="CDD" id="cd17933">
    <property type="entry name" value="DEXSc_RecD-like"/>
    <property type="match status" value="1"/>
</dbReference>
<evidence type="ECO:0000313" key="8">
    <source>
        <dbReference type="Proteomes" id="UP001165427"/>
    </source>
</evidence>
<dbReference type="Gene3D" id="1.10.10.2220">
    <property type="match status" value="1"/>
</dbReference>
<evidence type="ECO:0000256" key="2">
    <source>
        <dbReference type="ARBA" id="ARBA00022840"/>
    </source>
</evidence>
<dbReference type="InterPro" id="IPR027417">
    <property type="entry name" value="P-loop_NTPase"/>
</dbReference>
<dbReference type="Pfam" id="PF13538">
    <property type="entry name" value="UvrD_C_2"/>
    <property type="match status" value="1"/>
</dbReference>
<dbReference type="EMBL" id="JALJRB010000013">
    <property type="protein sequence ID" value="MCJ8501399.1"/>
    <property type="molecule type" value="Genomic_DNA"/>
</dbReference>
<keyword evidence="1" id="KW-0547">Nucleotide-binding</keyword>
<dbReference type="Gene3D" id="2.30.30.940">
    <property type="match status" value="1"/>
</dbReference>
<evidence type="ECO:0000259" key="5">
    <source>
        <dbReference type="Pfam" id="PF18335"/>
    </source>
</evidence>
<dbReference type="InterPro" id="IPR050534">
    <property type="entry name" value="Coronavir_polyprotein_1ab"/>
</dbReference>
<dbReference type="PANTHER" id="PTHR43788">
    <property type="entry name" value="DNA2/NAM7 HELICASE FAMILY MEMBER"/>
    <property type="match status" value="1"/>
</dbReference>
<dbReference type="Proteomes" id="UP001165427">
    <property type="component" value="Unassembled WGS sequence"/>
</dbReference>
<dbReference type="Pfam" id="PF14490">
    <property type="entry name" value="HHH_RecD2"/>
    <property type="match status" value="1"/>
</dbReference>
<sequence>MPRKTNSPAKLRGRIERVYYAGPKFSAGRLLTSTGDEIQFAGNLFARENQPVVLLGTWATHPKYGRQFKVDAMEHDLDLNPEGLIHYLANHPDIKGIGPAKARLIVEEFGDSFEETLIESPELIASKARISLDAANRLKDEWCKNHSVNAVLAWLSAFGLTHHQVTTLVEKLGGNCLEILKADPYILIRELRGFGFKKVDKIARKLGTPKDHTPRIRAGIQYCMHEALDQGNCWVEYEDLVDQSNLLLVMDNLDSRIRIEASLDNLISEGLLSCESHAGRFLVALSDILKMEQDIAAIFTKADAPNPHFKSTRNLQKLILRQAETLNEKQLEAVHSALQHSISLISGGAGSGKSYTVSVINAVCEECDLEVVLSAPTGKAAKRLEEVSGRTGTTIHRLLGYDGKSFSKDSNNPIDADMLIIDEFSMVDVPLAWHLFNAVDFARTAIVIVGDHNQLPPVGPGNILRDLIHSNAIPSVILDKVVRQAGVLKENSTAILKGEVRKTSDASTQGCRDWYLADQFTDPGAARNFLLDLFDKRLDALGFDLIKDVQVLTPTHKGPLGTKSLNEDLQRLIQKRLWNVSVPETQPGRRSPFLKHDKVIQTRNNYDLNVMNGAIGHVVDVLPNGTLLINFEGVAVEIEKGSPNLQDIQLAYALTIHKTQGSEFPCAVVVVHKAHSFMHHRNLLYTGVTRARKTAIVLGDRWGIRNCARKCQVDDRKTFLSILLNNVNCPEEQSACAGAL</sequence>
<dbReference type="InterPro" id="IPR029493">
    <property type="entry name" value="RecD2-like_HHH"/>
</dbReference>
<proteinExistence type="predicted"/>
<dbReference type="GO" id="GO:0005524">
    <property type="term" value="F:ATP binding"/>
    <property type="evidence" value="ECO:0007669"/>
    <property type="project" value="UniProtKB-KW"/>
</dbReference>
<dbReference type="GO" id="GO:0003678">
    <property type="term" value="F:DNA helicase activity"/>
    <property type="evidence" value="ECO:0007669"/>
    <property type="project" value="UniProtKB-ARBA"/>
</dbReference>
<dbReference type="AlphaFoldDB" id="A0AA41R357"/>
<dbReference type="Gene3D" id="3.40.50.300">
    <property type="entry name" value="P-loop containing nucleotide triphosphate hydrolases"/>
    <property type="match status" value="2"/>
</dbReference>